<name>A0A183DXR6_9BILA</name>
<dbReference type="EMBL" id="UYRT01080286">
    <property type="protein sequence ID" value="VDN22432.1"/>
    <property type="molecule type" value="Genomic_DNA"/>
</dbReference>
<protein>
    <submittedName>
        <fullName evidence="1 3">Uncharacterized protein</fullName>
    </submittedName>
</protein>
<dbReference type="OrthoDB" id="5844701at2759"/>
<evidence type="ECO:0000313" key="3">
    <source>
        <dbReference type="WBParaSite" id="GPUH_0001352201-mRNA-1"/>
    </source>
</evidence>
<sequence length="75" mass="8425">MFVIYCVYNRKSNARGFEFNGSFTDDSIVGSQVADSPASGPSACFADRRYLPRVNPLNFFENRRSQFGSDGINEM</sequence>
<organism evidence="3">
    <name type="scientific">Gongylonema pulchrum</name>
    <dbReference type="NCBI Taxonomy" id="637853"/>
    <lineage>
        <taxon>Eukaryota</taxon>
        <taxon>Metazoa</taxon>
        <taxon>Ecdysozoa</taxon>
        <taxon>Nematoda</taxon>
        <taxon>Chromadorea</taxon>
        <taxon>Rhabditida</taxon>
        <taxon>Spirurina</taxon>
        <taxon>Spiruromorpha</taxon>
        <taxon>Spiruroidea</taxon>
        <taxon>Gongylonematidae</taxon>
        <taxon>Gongylonema</taxon>
    </lineage>
</organism>
<gene>
    <name evidence="1" type="ORF">GPUH_LOCUS13507</name>
</gene>
<dbReference type="AlphaFoldDB" id="A0A183DXR6"/>
<dbReference type="WBParaSite" id="GPUH_0001352201-mRNA-1">
    <property type="protein sequence ID" value="GPUH_0001352201-mRNA-1"/>
    <property type="gene ID" value="GPUH_0001352201"/>
</dbReference>
<accession>A0A183DXR6</accession>
<reference evidence="1 2" key="2">
    <citation type="submission" date="2018-11" db="EMBL/GenBank/DDBJ databases">
        <authorList>
            <consortium name="Pathogen Informatics"/>
        </authorList>
    </citation>
    <scope>NUCLEOTIDE SEQUENCE [LARGE SCALE GENOMIC DNA]</scope>
</reference>
<evidence type="ECO:0000313" key="1">
    <source>
        <dbReference type="EMBL" id="VDN22432.1"/>
    </source>
</evidence>
<evidence type="ECO:0000313" key="2">
    <source>
        <dbReference type="Proteomes" id="UP000271098"/>
    </source>
</evidence>
<proteinExistence type="predicted"/>
<dbReference type="Proteomes" id="UP000271098">
    <property type="component" value="Unassembled WGS sequence"/>
</dbReference>
<keyword evidence="2" id="KW-1185">Reference proteome</keyword>
<reference evidence="3" key="1">
    <citation type="submission" date="2016-06" db="UniProtKB">
        <authorList>
            <consortium name="WormBaseParasite"/>
        </authorList>
    </citation>
    <scope>IDENTIFICATION</scope>
</reference>